<reference evidence="2 3" key="1">
    <citation type="submission" date="2017-06" db="EMBL/GenBank/DDBJ databases">
        <authorList>
            <person name="Kim H.J."/>
            <person name="Triplett B.A."/>
        </authorList>
    </citation>
    <scope>NUCLEOTIDE SEQUENCE [LARGE SCALE GENOMIC DNA]</scope>
    <source>
        <strain evidence="2 3">DSM 8800</strain>
    </source>
</reference>
<proteinExistence type="predicted"/>
<name>A0A238Y9S0_HALVU</name>
<dbReference type="EMBL" id="FZNQ01000034">
    <property type="protein sequence ID" value="SNR67770.1"/>
    <property type="molecule type" value="Genomic_DNA"/>
</dbReference>
<evidence type="ECO:0000256" key="1">
    <source>
        <dbReference type="SAM" id="Coils"/>
    </source>
</evidence>
<dbReference type="Proteomes" id="UP000198397">
    <property type="component" value="Unassembled WGS sequence"/>
</dbReference>
<feature type="coiled-coil region" evidence="1">
    <location>
        <begin position="149"/>
        <end position="232"/>
    </location>
</feature>
<evidence type="ECO:0000313" key="3">
    <source>
        <dbReference type="Proteomes" id="UP000198397"/>
    </source>
</evidence>
<protein>
    <submittedName>
        <fullName evidence="2">Uncharacterized protein</fullName>
    </submittedName>
</protein>
<dbReference type="AlphaFoldDB" id="A0A238Y9S0"/>
<accession>A0A238Y9S0</accession>
<sequence>MLDLYNGEELWSSEVDKSIRTPPTIHLDSILVGTVAGIKSFDLGDGSNGPYDDIDLIARQRPIVGPETVLVVTSDDLQLFQSPESVEAKSQIADSRRPFEDDNPPVRVDETVIRTYQSAADAFLERSFTRAKSIARDLNAIYDERVSSMEEAVERIEALETQIEKLPEYRTKSRWRRALQRAEDHFESGNYERTVETAEDALDEIEEVVHSIERASTAISELESQIEQVQREGYEVSEGEQQLRDAREQYDDGNYKDALEKAEAGIDVVADRVYTAKNARDAIDKVNDQVQSTEYDVSTARELVRDAESAYEANEYEDALRTAELAAEDLEETNELAESAWAAIEAAEELDTRHTGIRYAADQFGYTERLEAAHRAYDDDEYGASLRSAEGAKQAYQTGQWLVDGSIGGTMSAVVLYSVRPDLFERPARRVRNAISDLDTRGSDD</sequence>
<gene>
    <name evidence="2" type="ORF">SAMN06264855_13417</name>
</gene>
<evidence type="ECO:0000313" key="2">
    <source>
        <dbReference type="EMBL" id="SNR67770.1"/>
    </source>
</evidence>
<keyword evidence="3" id="KW-1185">Reference proteome</keyword>
<keyword evidence="1" id="KW-0175">Coiled coil</keyword>
<organism evidence="2 3">
    <name type="scientific">Halorubrum vacuolatum</name>
    <name type="common">Natronobacterium vacuolatum</name>
    <dbReference type="NCBI Taxonomy" id="63740"/>
    <lineage>
        <taxon>Archaea</taxon>
        <taxon>Methanobacteriati</taxon>
        <taxon>Methanobacteriota</taxon>
        <taxon>Stenosarchaea group</taxon>
        <taxon>Halobacteria</taxon>
        <taxon>Halobacteriales</taxon>
        <taxon>Haloferacaceae</taxon>
        <taxon>Halorubrum</taxon>
    </lineage>
</organism>
<feature type="coiled-coil region" evidence="1">
    <location>
        <begin position="276"/>
        <end position="340"/>
    </location>
</feature>